<feature type="zinc finger region" description="TRAF-type" evidence="4">
    <location>
        <begin position="224"/>
        <end position="280"/>
    </location>
</feature>
<feature type="compositionally biased region" description="Basic and acidic residues" evidence="5">
    <location>
        <begin position="469"/>
        <end position="484"/>
    </location>
</feature>
<feature type="compositionally biased region" description="Basic and acidic residues" evidence="5">
    <location>
        <begin position="412"/>
        <end position="448"/>
    </location>
</feature>
<dbReference type="PANTHER" id="PTHR10131">
    <property type="entry name" value="TNF RECEPTOR ASSOCIATED FACTOR"/>
    <property type="match status" value="1"/>
</dbReference>
<feature type="region of interest" description="Disordered" evidence="5">
    <location>
        <begin position="350"/>
        <end position="373"/>
    </location>
</feature>
<dbReference type="Pfam" id="PF02176">
    <property type="entry name" value="zf-TRAF"/>
    <property type="match status" value="1"/>
</dbReference>
<evidence type="ECO:0000259" key="6">
    <source>
        <dbReference type="PROSITE" id="PS50145"/>
    </source>
</evidence>
<dbReference type="PROSITE" id="PS50145">
    <property type="entry name" value="ZF_TRAF"/>
    <property type="match status" value="1"/>
</dbReference>
<sequence length="484" mass="55119">MAENCVSRSLTSMDPPAIEVELKESLKEGAPVYHCDLFDTEVAHKIAQALLPGLASACIDNTTGGLFKSPVSVAVDVRREMVDYLTQRSQTFVAETFFLEADPDLEMFEHPYDVISYFIDDFESSKRNFFSHVSGWLLSDRREDQIDDFLQEMERNGFWLIGRREAVAKTLLKNIDFKNIYHCNMKFSSAEELSEHILHCSYRILNCKNEGCSTRFTAVQMENHDSLCPFKTIPCEQKCSDSIMRREMDRHCVTICPMKLVNCPFYQVGCQSTIPRCTVEQHRLQNLPSHLLYILQVLHEEVSIEDLKRRAEQLERLSSPEQLAEARDVRSLSFVIKDLEAKLGPLEVNTKTNVSEHSELPTTAPKKIDESGELTPKKEEAIALHIQIKAITEPPTKKEELVESTVRTKDCFESPDKTKSTSKAKEDRAESPVRKHDSTEIPLEKEESPMLVTNMEECVESPAEDDEHPDSLNKKKGSTDSHAK</sequence>
<evidence type="ECO:0000256" key="2">
    <source>
        <dbReference type="ARBA" id="ARBA00022771"/>
    </source>
</evidence>
<keyword evidence="3 4" id="KW-0862">Zinc</keyword>
<keyword evidence="8" id="KW-1185">Reference proteome</keyword>
<dbReference type="AlphaFoldDB" id="A0AA88VQF7"/>
<protein>
    <recommendedName>
        <fullName evidence="6">TRAF-type domain-containing protein</fullName>
    </recommendedName>
</protein>
<organism evidence="7 8">
    <name type="scientific">Escallonia herrerae</name>
    <dbReference type="NCBI Taxonomy" id="1293975"/>
    <lineage>
        <taxon>Eukaryota</taxon>
        <taxon>Viridiplantae</taxon>
        <taxon>Streptophyta</taxon>
        <taxon>Embryophyta</taxon>
        <taxon>Tracheophyta</taxon>
        <taxon>Spermatophyta</taxon>
        <taxon>Magnoliopsida</taxon>
        <taxon>eudicotyledons</taxon>
        <taxon>Gunneridae</taxon>
        <taxon>Pentapetalae</taxon>
        <taxon>asterids</taxon>
        <taxon>campanulids</taxon>
        <taxon>Escalloniales</taxon>
        <taxon>Escalloniaceae</taxon>
        <taxon>Escallonia</taxon>
    </lineage>
</organism>
<dbReference type="SUPFAM" id="SSF49599">
    <property type="entry name" value="TRAF domain-like"/>
    <property type="match status" value="1"/>
</dbReference>
<proteinExistence type="predicted"/>
<name>A0AA88VQF7_9ASTE</name>
<comment type="caution">
    <text evidence="7">The sequence shown here is derived from an EMBL/GenBank/DDBJ whole genome shotgun (WGS) entry which is preliminary data.</text>
</comment>
<dbReference type="Proteomes" id="UP001188597">
    <property type="component" value="Unassembled WGS sequence"/>
</dbReference>
<evidence type="ECO:0000256" key="1">
    <source>
        <dbReference type="ARBA" id="ARBA00022723"/>
    </source>
</evidence>
<dbReference type="PANTHER" id="PTHR10131:SF161">
    <property type="entry name" value="F26K24.24 PROTEIN"/>
    <property type="match status" value="1"/>
</dbReference>
<evidence type="ECO:0000313" key="7">
    <source>
        <dbReference type="EMBL" id="KAK3012158.1"/>
    </source>
</evidence>
<dbReference type="InterPro" id="IPR013083">
    <property type="entry name" value="Znf_RING/FYVE/PHD"/>
</dbReference>
<feature type="domain" description="TRAF-type" evidence="6">
    <location>
        <begin position="224"/>
        <end position="280"/>
    </location>
</feature>
<evidence type="ECO:0000256" key="4">
    <source>
        <dbReference type="PROSITE-ProRule" id="PRU00207"/>
    </source>
</evidence>
<keyword evidence="2 4" id="KW-0863">Zinc-finger</keyword>
<feature type="region of interest" description="Disordered" evidence="5">
    <location>
        <begin position="412"/>
        <end position="484"/>
    </location>
</feature>
<feature type="compositionally biased region" description="Acidic residues" evidence="5">
    <location>
        <begin position="457"/>
        <end position="468"/>
    </location>
</feature>
<accession>A0AA88VQF7</accession>
<gene>
    <name evidence="7" type="ORF">RJ639_010457</name>
</gene>
<evidence type="ECO:0000256" key="5">
    <source>
        <dbReference type="SAM" id="MobiDB-lite"/>
    </source>
</evidence>
<reference evidence="7" key="1">
    <citation type="submission" date="2022-12" db="EMBL/GenBank/DDBJ databases">
        <title>Draft genome assemblies for two species of Escallonia (Escalloniales).</title>
        <authorList>
            <person name="Chanderbali A."/>
            <person name="Dervinis C."/>
            <person name="Anghel I."/>
            <person name="Soltis D."/>
            <person name="Soltis P."/>
            <person name="Zapata F."/>
        </authorList>
    </citation>
    <scope>NUCLEOTIDE SEQUENCE</scope>
    <source>
        <strain evidence="7">UCBG64.0493</strain>
        <tissue evidence="7">Leaf</tissue>
    </source>
</reference>
<keyword evidence="1 4" id="KW-0479">Metal-binding</keyword>
<evidence type="ECO:0000256" key="3">
    <source>
        <dbReference type="ARBA" id="ARBA00022833"/>
    </source>
</evidence>
<dbReference type="Gene3D" id="3.30.40.10">
    <property type="entry name" value="Zinc/RING finger domain, C3HC4 (zinc finger)"/>
    <property type="match status" value="2"/>
</dbReference>
<dbReference type="GO" id="GO:0008270">
    <property type="term" value="F:zinc ion binding"/>
    <property type="evidence" value="ECO:0007669"/>
    <property type="project" value="UniProtKB-KW"/>
</dbReference>
<evidence type="ECO:0000313" key="8">
    <source>
        <dbReference type="Proteomes" id="UP001188597"/>
    </source>
</evidence>
<dbReference type="EMBL" id="JAVXUP010001396">
    <property type="protein sequence ID" value="KAK3012158.1"/>
    <property type="molecule type" value="Genomic_DNA"/>
</dbReference>
<dbReference type="InterPro" id="IPR001293">
    <property type="entry name" value="Znf_TRAF"/>
</dbReference>